<dbReference type="EMBL" id="CP045857">
    <property type="protein sequence ID" value="QIJ03621.1"/>
    <property type="molecule type" value="Genomic_DNA"/>
</dbReference>
<keyword evidence="23" id="KW-1185">Reference proteome</keyword>
<keyword evidence="7 18" id="KW-0808">Transferase</keyword>
<feature type="signal peptide" evidence="20">
    <location>
        <begin position="1"/>
        <end position="29"/>
    </location>
</feature>
<keyword evidence="4" id="KW-1003">Cell membrane</keyword>
<dbReference type="GeneID" id="99799192"/>
<dbReference type="AlphaFoldDB" id="A0A6G7LPC0"/>
<feature type="chain" id="PRO_5029032276" description="FAD:protein FMN transferase" evidence="20">
    <location>
        <begin position="30"/>
        <end position="343"/>
    </location>
</feature>
<evidence type="ECO:0000313" key="21">
    <source>
        <dbReference type="EMBL" id="PYE58229.1"/>
    </source>
</evidence>
<comment type="similarity">
    <text evidence="1 18 20">Belongs to the ApbE family.</text>
</comment>
<protein>
    <recommendedName>
        <fullName evidence="3 18">FAD:protein FMN transferase</fullName>
        <ecNumber evidence="2 18">2.7.1.180</ecNumber>
    </recommendedName>
    <alternativeName>
        <fullName evidence="15 18">Flavin transferase</fullName>
    </alternativeName>
</protein>
<keyword evidence="14 20" id="KW-0449">Lipoprotein</keyword>
<dbReference type="Gene3D" id="3.10.520.10">
    <property type="entry name" value="ApbE-like domains"/>
    <property type="match status" value="1"/>
</dbReference>
<comment type="function">
    <text evidence="20">Flavin transferase that catalyzes the transfer of the FMN moiety of FAD and its covalent binding to the hydroxyl group of a threonine residue in a target flavoprotein.</text>
</comment>
<evidence type="ECO:0000313" key="24">
    <source>
        <dbReference type="Proteomes" id="UP000502117"/>
    </source>
</evidence>
<keyword evidence="5 20" id="KW-0997">Cell inner membrane</keyword>
<evidence type="ECO:0000256" key="14">
    <source>
        <dbReference type="ARBA" id="ARBA00023288"/>
    </source>
</evidence>
<dbReference type="EMBL" id="QJSY01000015">
    <property type="protein sequence ID" value="PYE58229.1"/>
    <property type="molecule type" value="Genomic_DNA"/>
</dbReference>
<keyword evidence="6 18" id="KW-0285">Flavoprotein</keyword>
<comment type="cofactor">
    <cofactor evidence="19">
        <name>Mg(2+)</name>
        <dbReference type="ChEBI" id="CHEBI:18420"/>
    </cofactor>
    <cofactor evidence="19">
        <name>Mn(2+)</name>
        <dbReference type="ChEBI" id="CHEBI:29035"/>
    </cofactor>
    <text evidence="19">Magnesium. Can also use manganese.</text>
</comment>
<keyword evidence="10 18" id="KW-0274">FAD</keyword>
<dbReference type="PROSITE" id="PS51257">
    <property type="entry name" value="PROKAR_LIPOPROTEIN"/>
    <property type="match status" value="1"/>
</dbReference>
<evidence type="ECO:0000256" key="20">
    <source>
        <dbReference type="RuleBase" id="RU363002"/>
    </source>
</evidence>
<evidence type="ECO:0000256" key="18">
    <source>
        <dbReference type="PIRNR" id="PIRNR006268"/>
    </source>
</evidence>
<sequence>MQFKTAKFTTLANWLVLMGLAFFVSGCSSQDDVIALSGSTMGTTYHIKVVNSERLPDAQLLQAEIDMALEQVNDQMSTYRPDSELSRFNQLKQGQSLAVSADTITNIREGIRLYQLTDGALDITLGPLVNLWGFGPDKRPLEVPSAEQIAEAKVRMGIDAIQIEGDKLSKSQSSVYVDLSSIAKGFGVDKVARLLDKYQPKGYLVEIGGEISVKGSKGDGKPWRVAIEQPAENGRAVQQVIEPGTMAMATSGDYRNYYEEDGQRFTHIIDPRSGFPVEHRLASVTVLHPDCMTADGFATAMMVMGTEASLALAEEEKLAIMLIEKQDEGFKVYYSSAFKAFVH</sequence>
<evidence type="ECO:0000256" key="3">
    <source>
        <dbReference type="ARBA" id="ARBA00016337"/>
    </source>
</evidence>
<dbReference type="EC" id="2.7.1.180" evidence="2 18"/>
<keyword evidence="8 18" id="KW-0479">Metal-binding</keyword>
<reference evidence="21 23" key="1">
    <citation type="submission" date="2018-06" db="EMBL/GenBank/DDBJ databases">
        <title>Genomic Encyclopedia of Type Strains, Phase III (KMG-III): the genomes of soil and plant-associated and newly described type strains.</title>
        <authorList>
            <person name="Whitman W."/>
        </authorList>
    </citation>
    <scope>NUCLEOTIDE SEQUENCE [LARGE SCALE GENOMIC DNA]</scope>
    <source>
        <strain evidence="21 23">JC5</strain>
    </source>
</reference>
<organism evidence="22 24">
    <name type="scientific">Shewanella chilikensis</name>
    <dbReference type="NCBI Taxonomy" id="558541"/>
    <lineage>
        <taxon>Bacteria</taxon>
        <taxon>Pseudomonadati</taxon>
        <taxon>Pseudomonadota</taxon>
        <taxon>Gammaproteobacteria</taxon>
        <taxon>Alteromonadales</taxon>
        <taxon>Shewanellaceae</taxon>
        <taxon>Shewanella</taxon>
    </lineage>
</organism>
<accession>A0A6G7LPC0</accession>
<keyword evidence="13" id="KW-0564">Palmitate</keyword>
<evidence type="ECO:0000256" key="11">
    <source>
        <dbReference type="ARBA" id="ARBA00022842"/>
    </source>
</evidence>
<evidence type="ECO:0000256" key="12">
    <source>
        <dbReference type="ARBA" id="ARBA00023136"/>
    </source>
</evidence>
<evidence type="ECO:0000256" key="8">
    <source>
        <dbReference type="ARBA" id="ARBA00022723"/>
    </source>
</evidence>
<evidence type="ECO:0000256" key="2">
    <source>
        <dbReference type="ARBA" id="ARBA00011955"/>
    </source>
</evidence>
<dbReference type="PIRSF" id="PIRSF006268">
    <property type="entry name" value="ApbE"/>
    <property type="match status" value="1"/>
</dbReference>
<comment type="catalytic activity">
    <reaction evidence="16 18 20">
        <text>L-threonyl-[protein] + FAD = FMN-L-threonyl-[protein] + AMP + H(+)</text>
        <dbReference type="Rhea" id="RHEA:36847"/>
        <dbReference type="Rhea" id="RHEA-COMP:11060"/>
        <dbReference type="Rhea" id="RHEA-COMP:11061"/>
        <dbReference type="ChEBI" id="CHEBI:15378"/>
        <dbReference type="ChEBI" id="CHEBI:30013"/>
        <dbReference type="ChEBI" id="CHEBI:57692"/>
        <dbReference type="ChEBI" id="CHEBI:74257"/>
        <dbReference type="ChEBI" id="CHEBI:456215"/>
        <dbReference type="EC" id="2.7.1.180"/>
    </reaction>
</comment>
<evidence type="ECO:0000256" key="17">
    <source>
        <dbReference type="ARBA" id="ARBA00060485"/>
    </source>
</evidence>
<dbReference type="FunFam" id="3.10.520.10:FF:000001">
    <property type="entry name" value="FAD:protein FMN transferase"/>
    <property type="match status" value="1"/>
</dbReference>
<dbReference type="Pfam" id="PF02424">
    <property type="entry name" value="ApbE"/>
    <property type="match status" value="1"/>
</dbReference>
<dbReference type="Proteomes" id="UP000247584">
    <property type="component" value="Unassembled WGS sequence"/>
</dbReference>
<dbReference type="PANTHER" id="PTHR30040:SF2">
    <property type="entry name" value="FAD:PROTEIN FMN TRANSFERASE"/>
    <property type="match status" value="1"/>
</dbReference>
<proteinExistence type="inferred from homology"/>
<feature type="binding site" evidence="19">
    <location>
        <position position="181"/>
    </location>
    <ligand>
        <name>Mg(2+)</name>
        <dbReference type="ChEBI" id="CHEBI:18420"/>
    </ligand>
</feature>
<gene>
    <name evidence="21" type="ORF">C8J23_11520</name>
    <name evidence="22" type="ORF">GII14_05115</name>
</gene>
<reference evidence="22 24" key="2">
    <citation type="submission" date="2019-11" db="EMBL/GenBank/DDBJ databases">
        <title>Complete Genome Sequence of Shewanella chilikensis Strain DC57, Isolated from Corroded Seal Rings at a floating production facility in Australia.</title>
        <authorList>
            <person name="Salgar-Chaparro S.J."/>
            <person name="Castillo-Villamizar G.A."/>
            <person name="Poehlein A."/>
            <person name="Daniel R."/>
            <person name="Machuca L."/>
        </authorList>
    </citation>
    <scope>NUCLEOTIDE SEQUENCE [LARGE SCALE GENOMIC DNA]</scope>
    <source>
        <strain evidence="22 24">DC57</strain>
    </source>
</reference>
<dbReference type="InterPro" id="IPR003374">
    <property type="entry name" value="ApbE-like_sf"/>
</dbReference>
<evidence type="ECO:0000256" key="5">
    <source>
        <dbReference type="ARBA" id="ARBA00022519"/>
    </source>
</evidence>
<evidence type="ECO:0000256" key="6">
    <source>
        <dbReference type="ARBA" id="ARBA00022630"/>
    </source>
</evidence>
<dbReference type="GO" id="GO:0016740">
    <property type="term" value="F:transferase activity"/>
    <property type="evidence" value="ECO:0007669"/>
    <property type="project" value="UniProtKB-UniRule"/>
</dbReference>
<evidence type="ECO:0000256" key="16">
    <source>
        <dbReference type="ARBA" id="ARBA00048540"/>
    </source>
</evidence>
<feature type="binding site" evidence="19">
    <location>
        <position position="299"/>
    </location>
    <ligand>
        <name>Mg(2+)</name>
        <dbReference type="ChEBI" id="CHEBI:18420"/>
    </ligand>
</feature>
<name>A0A6G7LPC0_9GAMM</name>
<dbReference type="KEGG" id="schk:GII14_05115"/>
<dbReference type="SUPFAM" id="SSF143631">
    <property type="entry name" value="ApbE-like"/>
    <property type="match status" value="1"/>
</dbReference>
<evidence type="ECO:0000256" key="4">
    <source>
        <dbReference type="ARBA" id="ARBA00022475"/>
    </source>
</evidence>
<dbReference type="PANTHER" id="PTHR30040">
    <property type="entry name" value="THIAMINE BIOSYNTHESIS LIPOPROTEIN APBE"/>
    <property type="match status" value="1"/>
</dbReference>
<evidence type="ECO:0000256" key="9">
    <source>
        <dbReference type="ARBA" id="ARBA00022729"/>
    </source>
</evidence>
<evidence type="ECO:0000256" key="1">
    <source>
        <dbReference type="ARBA" id="ARBA00008282"/>
    </source>
</evidence>
<dbReference type="GO" id="GO:0046872">
    <property type="term" value="F:metal ion binding"/>
    <property type="evidence" value="ECO:0007669"/>
    <property type="project" value="UniProtKB-UniRule"/>
</dbReference>
<keyword evidence="9 20" id="KW-0732">Signal</keyword>
<evidence type="ECO:0000313" key="23">
    <source>
        <dbReference type="Proteomes" id="UP000247584"/>
    </source>
</evidence>
<comment type="subcellular location">
    <subcellularLocation>
        <location evidence="17 20">Cell inner membrane</location>
        <topology evidence="17 20">Lipid-anchor</topology>
        <orientation evidence="17 20">Periplasmic side</orientation>
    </subcellularLocation>
</comment>
<dbReference type="GO" id="GO:0005886">
    <property type="term" value="C:plasma membrane"/>
    <property type="evidence" value="ECO:0007669"/>
    <property type="project" value="UniProtKB-SubCell"/>
</dbReference>
<keyword evidence="11 18" id="KW-0460">Magnesium</keyword>
<evidence type="ECO:0000256" key="15">
    <source>
        <dbReference type="ARBA" id="ARBA00031306"/>
    </source>
</evidence>
<evidence type="ECO:0000256" key="10">
    <source>
        <dbReference type="ARBA" id="ARBA00022827"/>
    </source>
</evidence>
<dbReference type="InterPro" id="IPR024932">
    <property type="entry name" value="ApbE"/>
</dbReference>
<feature type="binding site" evidence="19">
    <location>
        <position position="295"/>
    </location>
    <ligand>
        <name>Mg(2+)</name>
        <dbReference type="ChEBI" id="CHEBI:18420"/>
    </ligand>
</feature>
<dbReference type="Proteomes" id="UP000502117">
    <property type="component" value="Chromosome"/>
</dbReference>
<evidence type="ECO:0000256" key="7">
    <source>
        <dbReference type="ARBA" id="ARBA00022679"/>
    </source>
</evidence>
<dbReference type="RefSeq" id="WP_101053899.1">
    <property type="nucleotide sequence ID" value="NZ_BMXX01000015.1"/>
</dbReference>
<evidence type="ECO:0000256" key="13">
    <source>
        <dbReference type="ARBA" id="ARBA00023139"/>
    </source>
</evidence>
<evidence type="ECO:0000256" key="19">
    <source>
        <dbReference type="PIRSR" id="PIRSR006268-2"/>
    </source>
</evidence>
<keyword evidence="12" id="KW-0472">Membrane</keyword>
<evidence type="ECO:0000313" key="22">
    <source>
        <dbReference type="EMBL" id="QIJ03621.1"/>
    </source>
</evidence>